<dbReference type="Gramene" id="KFK41304">
    <property type="protein sequence ID" value="KFK41304"/>
    <property type="gene ID" value="AALP_AA2G113000"/>
</dbReference>
<dbReference type="EMBL" id="CM002870">
    <property type="protein sequence ID" value="KFK41304.1"/>
    <property type="molecule type" value="Genomic_DNA"/>
</dbReference>
<feature type="compositionally biased region" description="Basic and acidic residues" evidence="2">
    <location>
        <begin position="52"/>
        <end position="85"/>
    </location>
</feature>
<evidence type="ECO:0000313" key="4">
    <source>
        <dbReference type="Proteomes" id="UP000029120"/>
    </source>
</evidence>
<name>A0A087HGQ2_ARAAL</name>
<protein>
    <submittedName>
        <fullName evidence="3">Uncharacterized protein</fullName>
    </submittedName>
</protein>
<organism evidence="3 4">
    <name type="scientific">Arabis alpina</name>
    <name type="common">Alpine rock-cress</name>
    <dbReference type="NCBI Taxonomy" id="50452"/>
    <lineage>
        <taxon>Eukaryota</taxon>
        <taxon>Viridiplantae</taxon>
        <taxon>Streptophyta</taxon>
        <taxon>Embryophyta</taxon>
        <taxon>Tracheophyta</taxon>
        <taxon>Spermatophyta</taxon>
        <taxon>Magnoliopsida</taxon>
        <taxon>eudicotyledons</taxon>
        <taxon>Gunneridae</taxon>
        <taxon>Pentapetalae</taxon>
        <taxon>rosids</taxon>
        <taxon>malvids</taxon>
        <taxon>Brassicales</taxon>
        <taxon>Brassicaceae</taxon>
        <taxon>Arabideae</taxon>
        <taxon>Arabis</taxon>
    </lineage>
</organism>
<feature type="region of interest" description="Disordered" evidence="2">
    <location>
        <begin position="47"/>
        <end position="118"/>
    </location>
</feature>
<evidence type="ECO:0000313" key="3">
    <source>
        <dbReference type="EMBL" id="KFK41304.1"/>
    </source>
</evidence>
<sequence>MVKLNLDVVDSDEEFELPKVAPVIERESLRPEKAPIVHGRGKGMMTAGLLADSRRAEAARLEREKLKGENKKKEVEARKKKEADVRRKKRSEEEGEEAQSVPEKRSAQGALGPGDRVDKMARFNTTGLPVALDHLYAGAMVRVGDADGLSSSSHDFMLAGYNFLYDAWYASDQKNRKLNTQNGELVSESNRAKETRCKAEREAVKFKDLHDHSQQMNGDLIAEWDVLISKVGTMTSALAEAKKSEVSQIEGDVAELKSASKDAVARAVREAKTRAKDKLRRSLEYMEERSRAQTEVDRLASLTSQVVGAIRRMDKAVKEGGPVDATKKEKLEARLASYTAEAGAIVLPPFPVDSSADEGVDSRRSVALDISSSDSSDDEVERTEVDGCMSVSGKTPALTLAEIEEASKNEADQVSQLEFELFGGETRGHAEVAGSGELTVADEPLAAKEPVATEAVDVATGKPIALLFPHSNPEEREVTP</sequence>
<keyword evidence="1" id="KW-0175">Coiled coil</keyword>
<evidence type="ECO:0000256" key="2">
    <source>
        <dbReference type="SAM" id="MobiDB-lite"/>
    </source>
</evidence>
<proteinExistence type="predicted"/>
<keyword evidence="4" id="KW-1185">Reference proteome</keyword>
<dbReference type="AlphaFoldDB" id="A0A087HGQ2"/>
<accession>A0A087HGQ2</accession>
<evidence type="ECO:0000256" key="1">
    <source>
        <dbReference type="SAM" id="Coils"/>
    </source>
</evidence>
<feature type="coiled-coil region" evidence="1">
    <location>
        <begin position="239"/>
        <end position="289"/>
    </location>
</feature>
<gene>
    <name evidence="3" type="ordered locus">AALP_Aa2g113000</name>
</gene>
<dbReference type="Proteomes" id="UP000029120">
    <property type="component" value="Chromosome 2"/>
</dbReference>
<reference evidence="4" key="1">
    <citation type="journal article" date="2015" name="Nat. Plants">
        <title>Genome expansion of Arabis alpina linked with retrotransposition and reduced symmetric DNA methylation.</title>
        <authorList>
            <person name="Willing E.M."/>
            <person name="Rawat V."/>
            <person name="Mandakova T."/>
            <person name="Maumus F."/>
            <person name="James G.V."/>
            <person name="Nordstroem K.J."/>
            <person name="Becker C."/>
            <person name="Warthmann N."/>
            <person name="Chica C."/>
            <person name="Szarzynska B."/>
            <person name="Zytnicki M."/>
            <person name="Albani M.C."/>
            <person name="Kiefer C."/>
            <person name="Bergonzi S."/>
            <person name="Castaings L."/>
            <person name="Mateos J.L."/>
            <person name="Berns M.C."/>
            <person name="Bujdoso N."/>
            <person name="Piofczyk T."/>
            <person name="de Lorenzo L."/>
            <person name="Barrero-Sicilia C."/>
            <person name="Mateos I."/>
            <person name="Piednoel M."/>
            <person name="Hagmann J."/>
            <person name="Chen-Min-Tao R."/>
            <person name="Iglesias-Fernandez R."/>
            <person name="Schuster S.C."/>
            <person name="Alonso-Blanco C."/>
            <person name="Roudier F."/>
            <person name="Carbonero P."/>
            <person name="Paz-Ares J."/>
            <person name="Davis S.J."/>
            <person name="Pecinka A."/>
            <person name="Quesneville H."/>
            <person name="Colot V."/>
            <person name="Lysak M.A."/>
            <person name="Weigel D."/>
            <person name="Coupland G."/>
            <person name="Schneeberger K."/>
        </authorList>
    </citation>
    <scope>NUCLEOTIDE SEQUENCE [LARGE SCALE GENOMIC DNA]</scope>
    <source>
        <strain evidence="4">cv. Pajares</strain>
    </source>
</reference>